<dbReference type="EMBL" id="CP070968">
    <property type="protein sequence ID" value="QSF53803.1"/>
    <property type="molecule type" value="Genomic_DNA"/>
</dbReference>
<proteinExistence type="predicted"/>
<protein>
    <submittedName>
        <fullName evidence="2">Lysophospholipid acyltransferase family protein</fullName>
    </submittedName>
</protein>
<dbReference type="InterPro" id="IPR007172">
    <property type="entry name" value="DUF374"/>
</dbReference>
<keyword evidence="2" id="KW-0012">Acyltransferase</keyword>
<dbReference type="Pfam" id="PF04028">
    <property type="entry name" value="DUF374"/>
    <property type="match status" value="1"/>
</dbReference>
<evidence type="ECO:0000313" key="2">
    <source>
        <dbReference type="EMBL" id="QSF53803.1"/>
    </source>
</evidence>
<keyword evidence="2" id="KW-0808">Transferase</keyword>
<evidence type="ECO:0000259" key="1">
    <source>
        <dbReference type="Pfam" id="PF04028"/>
    </source>
</evidence>
<gene>
    <name evidence="2" type="ORF">JX001_13670</name>
</gene>
<feature type="domain" description="DUF374" evidence="1">
    <location>
        <begin position="68"/>
        <end position="140"/>
    </location>
</feature>
<name>A0ABX7LTB6_9CAUL</name>
<accession>A0ABX7LTB6</accession>
<dbReference type="RefSeq" id="WP_205681419.1">
    <property type="nucleotide sequence ID" value="NZ_CP070968.1"/>
</dbReference>
<organism evidence="2 3">
    <name type="scientific">Brevundimonas fontaquae</name>
    <dbReference type="NCBI Taxonomy" id="2813778"/>
    <lineage>
        <taxon>Bacteria</taxon>
        <taxon>Pseudomonadati</taxon>
        <taxon>Pseudomonadota</taxon>
        <taxon>Alphaproteobacteria</taxon>
        <taxon>Caulobacterales</taxon>
        <taxon>Caulobacteraceae</taxon>
        <taxon>Brevundimonas</taxon>
    </lineage>
</organism>
<sequence>MRPFRNPVVQSALAWTLAQWMRFCIKTIRWTHENQAVAEKVWDQGGGVLCVFWHSRIGLAPACWPLDRAQPAKALISLSADGEFIAKAVARQGFPAVRGSSANKDKAAAAKGGAQALRDGLKQLKVGALAITPDGPRGPANVMAEGLPLMAKLSKAPALFIGMSCNPAIRLKSWDRAILPLPFGKGAIVWDRTDFPAEANMADVVADWTARLNAVEARADAITGLKP</sequence>
<keyword evidence="3" id="KW-1185">Reference proteome</keyword>
<dbReference type="Proteomes" id="UP000662957">
    <property type="component" value="Chromosome"/>
</dbReference>
<dbReference type="CDD" id="cd07983">
    <property type="entry name" value="LPLAT_DUF374-like"/>
    <property type="match status" value="1"/>
</dbReference>
<evidence type="ECO:0000313" key="3">
    <source>
        <dbReference type="Proteomes" id="UP000662957"/>
    </source>
</evidence>
<dbReference type="GO" id="GO:0016746">
    <property type="term" value="F:acyltransferase activity"/>
    <property type="evidence" value="ECO:0007669"/>
    <property type="project" value="UniProtKB-KW"/>
</dbReference>
<reference evidence="2 3" key="1">
    <citation type="submission" date="2021-02" db="EMBL/GenBank/DDBJ databases">
        <title>Brevundimonas sp. CS1 genome sequence.</title>
        <authorList>
            <person name="Lee K."/>
            <person name="Choi Y.-J."/>
            <person name="Son H.-R."/>
        </authorList>
    </citation>
    <scope>NUCLEOTIDE SEQUENCE [LARGE SCALE GENOMIC DNA]</scope>
    <source>
        <strain evidence="2 3">CS1</strain>
    </source>
</reference>